<evidence type="ECO:0000313" key="3">
    <source>
        <dbReference type="EMBL" id="SUO90286.1"/>
    </source>
</evidence>
<gene>
    <name evidence="3" type="primary">lytG</name>
    <name evidence="3" type="ORF">NCTC10717_00073</name>
</gene>
<dbReference type="SMART" id="SM00047">
    <property type="entry name" value="LYZ2"/>
    <property type="match status" value="1"/>
</dbReference>
<dbReference type="PANTHER" id="PTHR33308:SF9">
    <property type="entry name" value="PEPTIDOGLYCAN HYDROLASE FLGJ"/>
    <property type="match status" value="1"/>
</dbReference>
<dbReference type="Gene3D" id="2.10.70.40">
    <property type="entry name" value="peptidoglycan hydrolase"/>
    <property type="match status" value="1"/>
</dbReference>
<proteinExistence type="predicted"/>
<dbReference type="Proteomes" id="UP000254575">
    <property type="component" value="Unassembled WGS sequence"/>
</dbReference>
<keyword evidence="4" id="KW-1185">Reference proteome</keyword>
<evidence type="ECO:0000313" key="4">
    <source>
        <dbReference type="Proteomes" id="UP000254575"/>
    </source>
</evidence>
<feature type="domain" description="Mannosyl-glycoprotein endo-beta-N-acetylglucosamidase-like" evidence="2">
    <location>
        <begin position="24"/>
        <end position="173"/>
    </location>
</feature>
<evidence type="ECO:0000259" key="2">
    <source>
        <dbReference type="SMART" id="SM00047"/>
    </source>
</evidence>
<dbReference type="GO" id="GO:0016798">
    <property type="term" value="F:hydrolase activity, acting on glycosyl bonds"/>
    <property type="evidence" value="ECO:0007669"/>
    <property type="project" value="UniProtKB-KW"/>
</dbReference>
<reference evidence="3 4" key="1">
    <citation type="submission" date="2018-06" db="EMBL/GenBank/DDBJ databases">
        <authorList>
            <consortium name="Pathogen Informatics"/>
            <person name="Doyle S."/>
        </authorList>
    </citation>
    <scope>NUCLEOTIDE SEQUENCE [LARGE SCALE GENOMIC DNA]</scope>
    <source>
        <strain evidence="3 4">NCTC10717</strain>
    </source>
</reference>
<keyword evidence="1 3" id="KW-0378">Hydrolase</keyword>
<dbReference type="PANTHER" id="PTHR33308">
    <property type="entry name" value="PEPTIDOGLYCAN HYDROLASE FLGJ"/>
    <property type="match status" value="1"/>
</dbReference>
<dbReference type="AlphaFoldDB" id="A0A380MHR6"/>
<evidence type="ECO:0000256" key="1">
    <source>
        <dbReference type="ARBA" id="ARBA00022801"/>
    </source>
</evidence>
<organism evidence="3 4">
    <name type="scientific">Suttonella indologenes</name>
    <dbReference type="NCBI Taxonomy" id="13276"/>
    <lineage>
        <taxon>Bacteria</taxon>
        <taxon>Pseudomonadati</taxon>
        <taxon>Pseudomonadota</taxon>
        <taxon>Gammaproteobacteria</taxon>
        <taxon>Cardiobacteriales</taxon>
        <taxon>Cardiobacteriaceae</taxon>
        <taxon>Suttonella</taxon>
    </lineage>
</organism>
<keyword evidence="3" id="KW-0326">Glycosidase</keyword>
<accession>A0A380MHR6</accession>
<sequence>MGYGNSGMSGDENPTIGVIGNASHLLPGRDAKSRHQNFITIAKIAQKFGEPHPTVLAAQWCGESNWGAKVCAKNNLFGIKAVKGESYTMCRTREEVKGKSVWIMAPFKNLNTIDESIRDRVDFVVRNGRYRKHGYFSARTPADAIDALARAGYATDSGYRKLLLDCIKSVRYNGRRLNPHQPIRFTEDFDDYATAGSNVDARGLM</sequence>
<dbReference type="InterPro" id="IPR051056">
    <property type="entry name" value="Glycosyl_Hydrolase_73"/>
</dbReference>
<dbReference type="InterPro" id="IPR002901">
    <property type="entry name" value="MGlyc_endo_b_GlcNAc-like_dom"/>
</dbReference>
<dbReference type="EC" id="3.2.1.-" evidence="3"/>
<name>A0A380MHR6_9GAMM</name>
<dbReference type="Pfam" id="PF01832">
    <property type="entry name" value="Glucosaminidase"/>
    <property type="match status" value="1"/>
</dbReference>
<dbReference type="Gene3D" id="1.10.530.10">
    <property type="match status" value="1"/>
</dbReference>
<protein>
    <submittedName>
        <fullName evidence="3">Exo-glucosaminidase lytG</fullName>
        <ecNumber evidence="3">3.2.1.-</ecNumber>
    </submittedName>
</protein>
<dbReference type="GO" id="GO:0004040">
    <property type="term" value="F:amidase activity"/>
    <property type="evidence" value="ECO:0007669"/>
    <property type="project" value="InterPro"/>
</dbReference>
<dbReference type="EMBL" id="UHIA01000002">
    <property type="protein sequence ID" value="SUO90286.1"/>
    <property type="molecule type" value="Genomic_DNA"/>
</dbReference>